<reference evidence="2" key="2">
    <citation type="submission" date="2023-04" db="EMBL/GenBank/DDBJ databases">
        <authorList>
            <person name="Bu L."/>
            <person name="Lu L."/>
            <person name="Laidemitt M.R."/>
            <person name="Zhang S.M."/>
            <person name="Mutuku M."/>
            <person name="Mkoji G."/>
            <person name="Steinauer M."/>
            <person name="Loker E.S."/>
        </authorList>
    </citation>
    <scope>NUCLEOTIDE SEQUENCE</scope>
    <source>
        <strain evidence="2">KasaAsao</strain>
        <tissue evidence="2">Whole Snail</tissue>
    </source>
</reference>
<feature type="chain" id="PRO_5042001937" description="Secreted protein" evidence="1">
    <location>
        <begin position="24"/>
        <end position="85"/>
    </location>
</feature>
<dbReference type="Proteomes" id="UP001233172">
    <property type="component" value="Unassembled WGS sequence"/>
</dbReference>
<comment type="caution">
    <text evidence="2">The sequence shown here is derived from an EMBL/GenBank/DDBJ whole genome shotgun (WGS) entry which is preliminary data.</text>
</comment>
<evidence type="ECO:0000313" key="2">
    <source>
        <dbReference type="EMBL" id="KAK0052619.1"/>
    </source>
</evidence>
<evidence type="ECO:0000256" key="1">
    <source>
        <dbReference type="SAM" id="SignalP"/>
    </source>
</evidence>
<dbReference type="EMBL" id="JASAOG010000093">
    <property type="protein sequence ID" value="KAK0052619.1"/>
    <property type="molecule type" value="Genomic_DNA"/>
</dbReference>
<sequence>MFSFRLFGTFWCDILFLWGVCELSLQPRSFVLAAIVCREVFQGLGPLFLYRKLEMELKFWARTGANCGLVMELKFGLVLELTVAL</sequence>
<keyword evidence="3" id="KW-1185">Reference proteome</keyword>
<accession>A0AAD8BDH7</accession>
<organism evidence="2 3">
    <name type="scientific">Biomphalaria pfeifferi</name>
    <name type="common">Bloodfluke planorb</name>
    <name type="synonym">Freshwater snail</name>
    <dbReference type="NCBI Taxonomy" id="112525"/>
    <lineage>
        <taxon>Eukaryota</taxon>
        <taxon>Metazoa</taxon>
        <taxon>Spiralia</taxon>
        <taxon>Lophotrochozoa</taxon>
        <taxon>Mollusca</taxon>
        <taxon>Gastropoda</taxon>
        <taxon>Heterobranchia</taxon>
        <taxon>Euthyneura</taxon>
        <taxon>Panpulmonata</taxon>
        <taxon>Hygrophila</taxon>
        <taxon>Lymnaeoidea</taxon>
        <taxon>Planorbidae</taxon>
        <taxon>Biomphalaria</taxon>
    </lineage>
</organism>
<proteinExistence type="predicted"/>
<protein>
    <recommendedName>
        <fullName evidence="4">Secreted protein</fullName>
    </recommendedName>
</protein>
<gene>
    <name evidence="2" type="ORF">Bpfe_017978</name>
</gene>
<dbReference type="AlphaFoldDB" id="A0AAD8BDH7"/>
<name>A0AAD8BDH7_BIOPF</name>
<feature type="signal peptide" evidence="1">
    <location>
        <begin position="1"/>
        <end position="23"/>
    </location>
</feature>
<evidence type="ECO:0000313" key="3">
    <source>
        <dbReference type="Proteomes" id="UP001233172"/>
    </source>
</evidence>
<evidence type="ECO:0008006" key="4">
    <source>
        <dbReference type="Google" id="ProtNLM"/>
    </source>
</evidence>
<reference evidence="2" key="1">
    <citation type="journal article" date="2023" name="PLoS Negl. Trop. Dis.">
        <title>A genome sequence for Biomphalaria pfeifferi, the major vector snail for the human-infecting parasite Schistosoma mansoni.</title>
        <authorList>
            <person name="Bu L."/>
            <person name="Lu L."/>
            <person name="Laidemitt M.R."/>
            <person name="Zhang S.M."/>
            <person name="Mutuku M."/>
            <person name="Mkoji G."/>
            <person name="Steinauer M."/>
            <person name="Loker E.S."/>
        </authorList>
    </citation>
    <scope>NUCLEOTIDE SEQUENCE</scope>
    <source>
        <strain evidence="2">KasaAsao</strain>
    </source>
</reference>
<keyword evidence="1" id="KW-0732">Signal</keyword>